<dbReference type="HOGENOM" id="CLU_3399841_0_0_1"/>
<dbReference type="EMBL" id="JH432064">
    <property type="status" value="NOT_ANNOTATED_CDS"/>
    <property type="molecule type" value="Genomic_DNA"/>
</dbReference>
<reference evidence="1" key="2">
    <citation type="submission" date="2015-02" db="UniProtKB">
        <authorList>
            <consortium name="EnsemblMetazoa"/>
        </authorList>
    </citation>
    <scope>IDENTIFICATION</scope>
</reference>
<proteinExistence type="predicted"/>
<sequence length="31" mass="3579">MKTAEAISAKYKLKLQIRIRKNSGTATRNWT</sequence>
<accession>T1JKZ3</accession>
<dbReference type="AlphaFoldDB" id="T1JKZ3"/>
<keyword evidence="2" id="KW-1185">Reference proteome</keyword>
<reference evidence="2" key="1">
    <citation type="submission" date="2011-05" db="EMBL/GenBank/DDBJ databases">
        <authorList>
            <person name="Richards S.R."/>
            <person name="Qu J."/>
            <person name="Jiang H."/>
            <person name="Jhangiani S.N."/>
            <person name="Agravi P."/>
            <person name="Goodspeed R."/>
            <person name="Gross S."/>
            <person name="Mandapat C."/>
            <person name="Jackson L."/>
            <person name="Mathew T."/>
            <person name="Pu L."/>
            <person name="Thornton R."/>
            <person name="Saada N."/>
            <person name="Wilczek-Boney K.B."/>
            <person name="Lee S."/>
            <person name="Kovar C."/>
            <person name="Wu Y."/>
            <person name="Scherer S.E."/>
            <person name="Worley K.C."/>
            <person name="Muzny D.M."/>
            <person name="Gibbs R."/>
        </authorList>
    </citation>
    <scope>NUCLEOTIDE SEQUENCE</scope>
    <source>
        <strain evidence="2">Brora</strain>
    </source>
</reference>
<organism evidence="1 2">
    <name type="scientific">Strigamia maritima</name>
    <name type="common">European centipede</name>
    <name type="synonym">Geophilus maritimus</name>
    <dbReference type="NCBI Taxonomy" id="126957"/>
    <lineage>
        <taxon>Eukaryota</taxon>
        <taxon>Metazoa</taxon>
        <taxon>Ecdysozoa</taxon>
        <taxon>Arthropoda</taxon>
        <taxon>Myriapoda</taxon>
        <taxon>Chilopoda</taxon>
        <taxon>Pleurostigmophora</taxon>
        <taxon>Geophilomorpha</taxon>
        <taxon>Linotaeniidae</taxon>
        <taxon>Strigamia</taxon>
    </lineage>
</organism>
<dbReference type="Proteomes" id="UP000014500">
    <property type="component" value="Unassembled WGS sequence"/>
</dbReference>
<evidence type="ECO:0000313" key="2">
    <source>
        <dbReference type="Proteomes" id="UP000014500"/>
    </source>
</evidence>
<protein>
    <submittedName>
        <fullName evidence="1">Uncharacterized protein</fullName>
    </submittedName>
</protein>
<name>T1JKZ3_STRMM</name>
<dbReference type="EnsemblMetazoa" id="SMAR014523-RA">
    <property type="protein sequence ID" value="SMAR014523-PA"/>
    <property type="gene ID" value="SMAR014523"/>
</dbReference>
<evidence type="ECO:0000313" key="1">
    <source>
        <dbReference type="EnsemblMetazoa" id="SMAR014523-PA"/>
    </source>
</evidence>